<keyword evidence="1" id="KW-0805">Transcription regulation</keyword>
<dbReference type="AlphaFoldDB" id="A0A1Q3CBQ7"/>
<feature type="non-terminal residue" evidence="6">
    <location>
        <position position="147"/>
    </location>
</feature>
<feature type="non-terminal residue" evidence="6">
    <location>
        <position position="1"/>
    </location>
</feature>
<protein>
    <submittedName>
        <fullName evidence="6">NAM domain-containing protein</fullName>
    </submittedName>
</protein>
<name>A0A1Q3CBQ7_CEPFO</name>
<dbReference type="InterPro" id="IPR003441">
    <property type="entry name" value="NAC-dom"/>
</dbReference>
<dbReference type="OrthoDB" id="1592334at2759"/>
<organism evidence="6 7">
    <name type="scientific">Cephalotus follicularis</name>
    <name type="common">Albany pitcher plant</name>
    <dbReference type="NCBI Taxonomy" id="3775"/>
    <lineage>
        <taxon>Eukaryota</taxon>
        <taxon>Viridiplantae</taxon>
        <taxon>Streptophyta</taxon>
        <taxon>Embryophyta</taxon>
        <taxon>Tracheophyta</taxon>
        <taxon>Spermatophyta</taxon>
        <taxon>Magnoliopsida</taxon>
        <taxon>eudicotyledons</taxon>
        <taxon>Gunneridae</taxon>
        <taxon>Pentapetalae</taxon>
        <taxon>rosids</taxon>
        <taxon>fabids</taxon>
        <taxon>Oxalidales</taxon>
        <taxon>Cephalotaceae</taxon>
        <taxon>Cephalotus</taxon>
    </lineage>
</organism>
<dbReference type="PANTHER" id="PTHR31719:SF179">
    <property type="entry name" value="OS08G0148400 PROTEIN"/>
    <property type="match status" value="1"/>
</dbReference>
<dbReference type="SUPFAM" id="SSF101941">
    <property type="entry name" value="NAC domain"/>
    <property type="match status" value="1"/>
</dbReference>
<sequence length="147" mass="17539">EYFKSFPEGYRFQPSDDELIVHFLKNNIVGAPLPPNWIHVIDLYLYSLEVLTEKFKLLSDRETEWYFLTTRKKKPNGKRSNRRANNGYWKPIGIDKSIKNGNQMIGYNRSLEFNEGKHPDGKRTEWKVHEYKLDENSLPPTYQRSRD</sequence>
<gene>
    <name evidence="6" type="ORF">CFOL_v3_21003</name>
</gene>
<keyword evidence="3" id="KW-0804">Transcription</keyword>
<keyword evidence="7" id="KW-1185">Reference proteome</keyword>
<evidence type="ECO:0000256" key="4">
    <source>
        <dbReference type="ARBA" id="ARBA00023242"/>
    </source>
</evidence>
<proteinExistence type="predicted"/>
<comment type="caution">
    <text evidence="6">The sequence shown here is derived from an EMBL/GenBank/DDBJ whole genome shotgun (WGS) entry which is preliminary data.</text>
</comment>
<dbReference type="PROSITE" id="PS51005">
    <property type="entry name" value="NAC"/>
    <property type="match status" value="1"/>
</dbReference>
<dbReference type="Pfam" id="PF02365">
    <property type="entry name" value="NAM"/>
    <property type="match status" value="1"/>
</dbReference>
<dbReference type="PANTHER" id="PTHR31719">
    <property type="entry name" value="NAC TRANSCRIPTION FACTOR 56"/>
    <property type="match status" value="1"/>
</dbReference>
<dbReference type="GO" id="GO:0006355">
    <property type="term" value="P:regulation of DNA-templated transcription"/>
    <property type="evidence" value="ECO:0007669"/>
    <property type="project" value="InterPro"/>
</dbReference>
<accession>A0A1Q3CBQ7</accession>
<dbReference type="GO" id="GO:0003677">
    <property type="term" value="F:DNA binding"/>
    <property type="evidence" value="ECO:0007669"/>
    <property type="project" value="UniProtKB-KW"/>
</dbReference>
<dbReference type="InterPro" id="IPR036093">
    <property type="entry name" value="NAC_dom_sf"/>
</dbReference>
<evidence type="ECO:0000256" key="3">
    <source>
        <dbReference type="ARBA" id="ARBA00023163"/>
    </source>
</evidence>
<evidence type="ECO:0000256" key="2">
    <source>
        <dbReference type="ARBA" id="ARBA00023125"/>
    </source>
</evidence>
<feature type="domain" description="NAC" evidence="5">
    <location>
        <begin position="6"/>
        <end position="147"/>
    </location>
</feature>
<evidence type="ECO:0000256" key="1">
    <source>
        <dbReference type="ARBA" id="ARBA00023015"/>
    </source>
</evidence>
<evidence type="ECO:0000313" key="6">
    <source>
        <dbReference type="EMBL" id="GAV77532.1"/>
    </source>
</evidence>
<evidence type="ECO:0000313" key="7">
    <source>
        <dbReference type="Proteomes" id="UP000187406"/>
    </source>
</evidence>
<keyword evidence="4" id="KW-0539">Nucleus</keyword>
<dbReference type="STRING" id="3775.A0A1Q3CBQ7"/>
<dbReference type="Proteomes" id="UP000187406">
    <property type="component" value="Unassembled WGS sequence"/>
</dbReference>
<dbReference type="InParanoid" id="A0A1Q3CBQ7"/>
<dbReference type="EMBL" id="BDDD01001646">
    <property type="protein sequence ID" value="GAV77532.1"/>
    <property type="molecule type" value="Genomic_DNA"/>
</dbReference>
<reference evidence="7" key="1">
    <citation type="submission" date="2016-04" db="EMBL/GenBank/DDBJ databases">
        <title>Cephalotus genome sequencing.</title>
        <authorList>
            <person name="Fukushima K."/>
            <person name="Hasebe M."/>
            <person name="Fang X."/>
        </authorList>
    </citation>
    <scope>NUCLEOTIDE SEQUENCE [LARGE SCALE GENOMIC DNA]</scope>
    <source>
        <strain evidence="7">cv. St1</strain>
    </source>
</reference>
<evidence type="ECO:0000259" key="5">
    <source>
        <dbReference type="PROSITE" id="PS51005"/>
    </source>
</evidence>
<dbReference type="Gene3D" id="2.170.150.80">
    <property type="entry name" value="NAC domain"/>
    <property type="match status" value="1"/>
</dbReference>
<keyword evidence="2" id="KW-0238">DNA-binding</keyword>